<proteinExistence type="predicted"/>
<dbReference type="Proteomes" id="UP001500968">
    <property type="component" value="Unassembled WGS sequence"/>
</dbReference>
<reference evidence="2" key="1">
    <citation type="journal article" date="2019" name="Int. J. Syst. Evol. Microbiol.">
        <title>The Global Catalogue of Microorganisms (GCM) 10K type strain sequencing project: providing services to taxonomists for standard genome sequencing and annotation.</title>
        <authorList>
            <consortium name="The Broad Institute Genomics Platform"/>
            <consortium name="The Broad Institute Genome Sequencing Center for Infectious Disease"/>
            <person name="Wu L."/>
            <person name="Ma J."/>
        </authorList>
    </citation>
    <scope>NUCLEOTIDE SEQUENCE [LARGE SCALE GENOMIC DNA]</scope>
    <source>
        <strain evidence="2">JCM 17064</strain>
    </source>
</reference>
<comment type="caution">
    <text evidence="1">The sequence shown here is derived from an EMBL/GenBank/DDBJ whole genome shotgun (WGS) entry which is preliminary data.</text>
</comment>
<evidence type="ECO:0000313" key="1">
    <source>
        <dbReference type="EMBL" id="GAA4029728.1"/>
    </source>
</evidence>
<protein>
    <submittedName>
        <fullName evidence="1">Uncharacterized protein</fullName>
    </submittedName>
</protein>
<accession>A0ABP7TQ98</accession>
<dbReference type="EMBL" id="BAABCR010000014">
    <property type="protein sequence ID" value="GAA4029728.1"/>
    <property type="molecule type" value="Genomic_DNA"/>
</dbReference>
<name>A0ABP7TQ98_9FLAO</name>
<dbReference type="Pfam" id="PF07388">
    <property type="entry name" value="A-2_8-polyST"/>
    <property type="match status" value="1"/>
</dbReference>
<dbReference type="RefSeq" id="WP_324691439.1">
    <property type="nucleotide sequence ID" value="NZ_BAABCR010000014.1"/>
</dbReference>
<organism evidence="1 2">
    <name type="scientific">Flavobacterium cheonhonense</name>
    <dbReference type="NCBI Taxonomy" id="706185"/>
    <lineage>
        <taxon>Bacteria</taxon>
        <taxon>Pseudomonadati</taxon>
        <taxon>Bacteroidota</taxon>
        <taxon>Flavobacteriia</taxon>
        <taxon>Flavobacteriales</taxon>
        <taxon>Flavobacteriaceae</taxon>
        <taxon>Flavobacterium</taxon>
    </lineage>
</organism>
<keyword evidence="2" id="KW-1185">Reference proteome</keyword>
<dbReference type="InterPro" id="IPR010866">
    <property type="entry name" value="A-2_8-polyST"/>
</dbReference>
<gene>
    <name evidence="1" type="ORF">GCM10022386_11900</name>
</gene>
<sequence>MTKSNKHMETKKTNVFLVRTQYHVLMAVNTIFSQYRDYHNIIYYLKGRISNDFKSNEPFIEFRELERNKFGNTDFVGVIKAFKPERFFFFQENCSETLFLLTKLSKTGITISLLQDGTKPYHHYKKKRLLYCILRDTLNDYKEMFKRKQVAWIGFHNNYKYAFSKEVDEVWLTYPEKYNNRTKKKLVQLPYYSEESIAFSNHLFHFKIDFDVDSILYLGQAWKRIYWEREKEIFDYLLAKFPDKKIIYKAHPNSEQGQLDLYNSYPNIRVIKDKIPAELYVLIMKNTIILSAASTSMFAYNDSCKYYYTYKLYNFGNIFTQIDIGNPTSHIVNIDDLNEIVF</sequence>
<dbReference type="Gene3D" id="3.40.50.11110">
    <property type="entry name" value="Sialyltransferase, C-terminal GT-B Rossman nucleotide-binding domain"/>
    <property type="match status" value="1"/>
</dbReference>
<evidence type="ECO:0000313" key="2">
    <source>
        <dbReference type="Proteomes" id="UP001500968"/>
    </source>
</evidence>